<dbReference type="EMBL" id="JANBVN010000020">
    <property type="protein sequence ID" value="KAJ9161678.1"/>
    <property type="molecule type" value="Genomic_DNA"/>
</dbReference>
<evidence type="ECO:0000313" key="2">
    <source>
        <dbReference type="EMBL" id="KAJ9161678.1"/>
    </source>
</evidence>
<dbReference type="Proteomes" id="UP001174691">
    <property type="component" value="Unassembled WGS sequence"/>
</dbReference>
<evidence type="ECO:0000256" key="1">
    <source>
        <dbReference type="SAM" id="MobiDB-lite"/>
    </source>
</evidence>
<sequence>MNLTPLKVRGKGPRKVGFKQPDPKRQKLSGSMASVTKKAPADPIEVFPKEILEIIMLFAKEPNFLYASPHAYRLLRGDRSFLARMVLQAFEETWDLWLGLQRAQVHSYTGWYQDAARFGGDPEFQSKIIALPFMTIDLIMEAQQRWVVKNGRDRFYQHSGDYNPDNDDRGDREDDEERGINDGVTRNDGRTHRVNGFGHMKSAAACFSEEWEAVCFGDFYADPLGGAEAFRLEVHPDIKIPDRLIKGPLTREDVKLFFWLVHSGAVCKEDQSWEMSLQGVQHLWHQDNAEIASLTTFCLYAAGAFRSIPEGTMPLSLEQVTRKLLAHRHDAPACHAQCSWKSIVDRLFDLVGLIDVLAVASNGL</sequence>
<reference evidence="2" key="1">
    <citation type="submission" date="2022-07" db="EMBL/GenBank/DDBJ databases">
        <title>Fungi with potential for degradation of polypropylene.</title>
        <authorList>
            <person name="Gostincar C."/>
        </authorList>
    </citation>
    <scope>NUCLEOTIDE SEQUENCE</scope>
    <source>
        <strain evidence="2">EXF-13287</strain>
    </source>
</reference>
<proteinExistence type="predicted"/>
<name>A0AA38SJE3_9PEZI</name>
<gene>
    <name evidence="2" type="ORF">NKR19_g2090</name>
</gene>
<dbReference type="AlphaFoldDB" id="A0AA38SJE3"/>
<feature type="region of interest" description="Disordered" evidence="1">
    <location>
        <begin position="158"/>
        <end position="187"/>
    </location>
</feature>
<accession>A0AA38SJE3</accession>
<keyword evidence="3" id="KW-1185">Reference proteome</keyword>
<comment type="caution">
    <text evidence="2">The sequence shown here is derived from an EMBL/GenBank/DDBJ whole genome shotgun (WGS) entry which is preliminary data.</text>
</comment>
<feature type="region of interest" description="Disordered" evidence="1">
    <location>
        <begin position="9"/>
        <end position="34"/>
    </location>
</feature>
<evidence type="ECO:0000313" key="3">
    <source>
        <dbReference type="Proteomes" id="UP001174691"/>
    </source>
</evidence>
<protein>
    <submittedName>
        <fullName evidence="2">Uncharacterized protein</fullName>
    </submittedName>
</protein>
<organism evidence="2 3">
    <name type="scientific">Coniochaeta hoffmannii</name>
    <dbReference type="NCBI Taxonomy" id="91930"/>
    <lineage>
        <taxon>Eukaryota</taxon>
        <taxon>Fungi</taxon>
        <taxon>Dikarya</taxon>
        <taxon>Ascomycota</taxon>
        <taxon>Pezizomycotina</taxon>
        <taxon>Sordariomycetes</taxon>
        <taxon>Sordariomycetidae</taxon>
        <taxon>Coniochaetales</taxon>
        <taxon>Coniochaetaceae</taxon>
        <taxon>Coniochaeta</taxon>
    </lineage>
</organism>